<evidence type="ECO:0000256" key="1">
    <source>
        <dbReference type="ARBA" id="ARBA00004613"/>
    </source>
</evidence>
<dbReference type="GO" id="GO:0060320">
    <property type="term" value="P:rejection of self pollen"/>
    <property type="evidence" value="ECO:0007669"/>
    <property type="project" value="UniProtKB-KW"/>
</dbReference>
<dbReference type="Proteomes" id="UP000029121">
    <property type="component" value="Unassembled WGS sequence"/>
</dbReference>
<evidence type="ECO:0000313" key="7">
    <source>
        <dbReference type="EMBL" id="EOA19636.1"/>
    </source>
</evidence>
<feature type="chain" id="PRO_5036503596" evidence="6">
    <location>
        <begin position="21"/>
        <end position="140"/>
    </location>
</feature>
<evidence type="ECO:0000256" key="6">
    <source>
        <dbReference type="SAM" id="SignalP"/>
    </source>
</evidence>
<evidence type="ECO:0000256" key="2">
    <source>
        <dbReference type="ARBA" id="ARBA00005581"/>
    </source>
</evidence>
<dbReference type="EMBL" id="KB870810">
    <property type="protein sequence ID" value="EOA19636.1"/>
    <property type="molecule type" value="Genomic_DNA"/>
</dbReference>
<organism evidence="7 8">
    <name type="scientific">Capsella rubella</name>
    <dbReference type="NCBI Taxonomy" id="81985"/>
    <lineage>
        <taxon>Eukaryota</taxon>
        <taxon>Viridiplantae</taxon>
        <taxon>Streptophyta</taxon>
        <taxon>Embryophyta</taxon>
        <taxon>Tracheophyta</taxon>
        <taxon>Spermatophyta</taxon>
        <taxon>Magnoliopsida</taxon>
        <taxon>eudicotyledons</taxon>
        <taxon>Gunneridae</taxon>
        <taxon>Pentapetalae</taxon>
        <taxon>rosids</taxon>
        <taxon>malvids</taxon>
        <taxon>Brassicales</taxon>
        <taxon>Brassicaceae</taxon>
        <taxon>Camelineae</taxon>
        <taxon>Capsella</taxon>
    </lineage>
</organism>
<evidence type="ECO:0000313" key="8">
    <source>
        <dbReference type="Proteomes" id="UP000029121"/>
    </source>
</evidence>
<gene>
    <name evidence="7" type="ORF">CARUB_v10002986mg</name>
</gene>
<feature type="signal peptide" evidence="6">
    <location>
        <begin position="1"/>
        <end position="20"/>
    </location>
</feature>
<comment type="similarity">
    <text evidence="2">Belongs to the plant self-incompatibility (S1) protein family.</text>
</comment>
<protein>
    <submittedName>
        <fullName evidence="7">Uncharacterized protein</fullName>
    </submittedName>
</protein>
<dbReference type="GO" id="GO:0005576">
    <property type="term" value="C:extracellular region"/>
    <property type="evidence" value="ECO:0007669"/>
    <property type="project" value="UniProtKB-SubCell"/>
</dbReference>
<accession>R0FCU5</accession>
<name>R0FCU5_9BRAS</name>
<evidence type="ECO:0000256" key="4">
    <source>
        <dbReference type="ARBA" id="ARBA00022525"/>
    </source>
</evidence>
<sequence length="140" mass="16195">MNGFSCFLFVMVLCVRSSDGKLFGENLVQFKNSLNPGKQIKISCTLNKKEQFQLFMDPGETYDYKFHGKYLLKNKMDCQLTQGVLGDVLFRAYEGASGIFDHGKQNFWDVREDGVYFTHGKETPKLEYKWIPKSFISSLF</sequence>
<reference evidence="8" key="1">
    <citation type="journal article" date="2013" name="Nat. Genet.">
        <title>The Capsella rubella genome and the genomic consequences of rapid mating system evolution.</title>
        <authorList>
            <person name="Slotte T."/>
            <person name="Hazzouri K.M."/>
            <person name="Agren J.A."/>
            <person name="Koenig D."/>
            <person name="Maumus F."/>
            <person name="Guo Y.L."/>
            <person name="Steige K."/>
            <person name="Platts A.E."/>
            <person name="Escobar J.S."/>
            <person name="Newman L.K."/>
            <person name="Wang W."/>
            <person name="Mandakova T."/>
            <person name="Vello E."/>
            <person name="Smith L.M."/>
            <person name="Henz S.R."/>
            <person name="Steffen J."/>
            <person name="Takuno S."/>
            <person name="Brandvain Y."/>
            <person name="Coop G."/>
            <person name="Andolfatto P."/>
            <person name="Hu T.T."/>
            <person name="Blanchette M."/>
            <person name="Clark R.M."/>
            <person name="Quesneville H."/>
            <person name="Nordborg M."/>
            <person name="Gaut B.S."/>
            <person name="Lysak M.A."/>
            <person name="Jenkins J."/>
            <person name="Grimwood J."/>
            <person name="Chapman J."/>
            <person name="Prochnik S."/>
            <person name="Shu S."/>
            <person name="Rokhsar D."/>
            <person name="Schmutz J."/>
            <person name="Weigel D."/>
            <person name="Wright S.I."/>
        </authorList>
    </citation>
    <scope>NUCLEOTIDE SEQUENCE [LARGE SCALE GENOMIC DNA]</scope>
    <source>
        <strain evidence="8">cv. Monte Gargano</strain>
    </source>
</reference>
<proteinExistence type="inferred from homology"/>
<keyword evidence="8" id="KW-1185">Reference proteome</keyword>
<keyword evidence="4" id="KW-0964">Secreted</keyword>
<evidence type="ECO:0000256" key="5">
    <source>
        <dbReference type="ARBA" id="ARBA00022729"/>
    </source>
</evidence>
<dbReference type="InterPro" id="IPR010264">
    <property type="entry name" value="Self-incomp_S1"/>
</dbReference>
<keyword evidence="3" id="KW-0713">Self-incompatibility</keyword>
<comment type="subcellular location">
    <subcellularLocation>
        <location evidence="1">Secreted</location>
    </subcellularLocation>
</comment>
<dbReference type="AlphaFoldDB" id="R0FCU5"/>
<evidence type="ECO:0000256" key="3">
    <source>
        <dbReference type="ARBA" id="ARBA00022471"/>
    </source>
</evidence>
<keyword evidence="5 6" id="KW-0732">Signal</keyword>
<dbReference type="Pfam" id="PF05938">
    <property type="entry name" value="Self-incomp_S1"/>
    <property type="match status" value="1"/>
</dbReference>